<dbReference type="InterPro" id="IPR036812">
    <property type="entry name" value="NAD(P)_OxRdtase_dom_sf"/>
</dbReference>
<evidence type="ECO:0000256" key="1">
    <source>
        <dbReference type="ARBA" id="ARBA00023002"/>
    </source>
</evidence>
<accession>A0A0C3BWL8</accession>
<dbReference type="EMBL" id="KN832997">
    <property type="protein sequence ID" value="KIM81752.1"/>
    <property type="molecule type" value="Genomic_DNA"/>
</dbReference>
<dbReference type="AlphaFoldDB" id="A0A0C3BWL8"/>
<sequence>MPTRIPLILGAGSFGVPNTDTTRIHTLPEAQAVVDRFLSYGQNGIDTSRSYGHGTSEEFLGKLDLHGSLVDTKISPLEPGAFAPDKIRASFQASLKALGPHKIRVLYLHYPDRSDKHVPFEDTLREINELHKSGQIQEFGLSNFFAWEVAEFVGIARANGWVQPTVYQGRYNALERTIEAELIPCLRKYGIRFYAYSPLAGGLLVGRNISDDGVVDAPGSRWDPTASSIAPLFYKLYGPMLPVLKELKDVADKHGIKLAEMAQRWLQHHSALGPDDGVLLGVSNVGHVDANIKDSEGGPLPDDALKLLDDAWAKAMSLAPLYGKRRILLVVVLHS</sequence>
<dbReference type="InterPro" id="IPR023210">
    <property type="entry name" value="NADP_OxRdtase_dom"/>
</dbReference>
<dbReference type="InterPro" id="IPR050523">
    <property type="entry name" value="AKR_Detox_Biosynth"/>
</dbReference>
<keyword evidence="4" id="KW-1185">Reference proteome</keyword>
<dbReference type="STRING" id="765440.A0A0C3BWL8"/>
<evidence type="ECO:0000313" key="3">
    <source>
        <dbReference type="EMBL" id="KIM81752.1"/>
    </source>
</evidence>
<proteinExistence type="predicted"/>
<keyword evidence="1" id="KW-0560">Oxidoreductase</keyword>
<name>A0A0C3BWL8_PILCF</name>
<dbReference type="PANTHER" id="PTHR43364:SF4">
    <property type="entry name" value="NAD(P)-LINKED OXIDOREDUCTASE SUPERFAMILY PROTEIN"/>
    <property type="match status" value="1"/>
</dbReference>
<evidence type="ECO:0000313" key="4">
    <source>
        <dbReference type="Proteomes" id="UP000054166"/>
    </source>
</evidence>
<protein>
    <recommendedName>
        <fullName evidence="2">NADP-dependent oxidoreductase domain-containing protein</fullName>
    </recommendedName>
</protein>
<evidence type="ECO:0000259" key="2">
    <source>
        <dbReference type="Pfam" id="PF00248"/>
    </source>
</evidence>
<feature type="domain" description="NADP-dependent oxidoreductase" evidence="2">
    <location>
        <begin position="7"/>
        <end position="312"/>
    </location>
</feature>
<dbReference type="Pfam" id="PF00248">
    <property type="entry name" value="Aldo_ket_red"/>
    <property type="match status" value="1"/>
</dbReference>
<reference evidence="3 4" key="1">
    <citation type="submission" date="2014-04" db="EMBL/GenBank/DDBJ databases">
        <authorList>
            <consortium name="DOE Joint Genome Institute"/>
            <person name="Kuo A."/>
            <person name="Tarkka M."/>
            <person name="Buscot F."/>
            <person name="Kohler A."/>
            <person name="Nagy L.G."/>
            <person name="Floudas D."/>
            <person name="Copeland A."/>
            <person name="Barry K.W."/>
            <person name="Cichocki N."/>
            <person name="Veneault-Fourrey C."/>
            <person name="LaButti K."/>
            <person name="Lindquist E.A."/>
            <person name="Lipzen A."/>
            <person name="Lundell T."/>
            <person name="Morin E."/>
            <person name="Murat C."/>
            <person name="Sun H."/>
            <person name="Tunlid A."/>
            <person name="Henrissat B."/>
            <person name="Grigoriev I.V."/>
            <person name="Hibbett D.S."/>
            <person name="Martin F."/>
            <person name="Nordberg H.P."/>
            <person name="Cantor M.N."/>
            <person name="Hua S.X."/>
        </authorList>
    </citation>
    <scope>NUCLEOTIDE SEQUENCE [LARGE SCALE GENOMIC DNA]</scope>
    <source>
        <strain evidence="3 4">F 1598</strain>
    </source>
</reference>
<reference evidence="4" key="2">
    <citation type="submission" date="2015-01" db="EMBL/GenBank/DDBJ databases">
        <title>Evolutionary Origins and Diversification of the Mycorrhizal Mutualists.</title>
        <authorList>
            <consortium name="DOE Joint Genome Institute"/>
            <consortium name="Mycorrhizal Genomics Consortium"/>
            <person name="Kohler A."/>
            <person name="Kuo A."/>
            <person name="Nagy L.G."/>
            <person name="Floudas D."/>
            <person name="Copeland A."/>
            <person name="Barry K.W."/>
            <person name="Cichocki N."/>
            <person name="Veneault-Fourrey C."/>
            <person name="LaButti K."/>
            <person name="Lindquist E.A."/>
            <person name="Lipzen A."/>
            <person name="Lundell T."/>
            <person name="Morin E."/>
            <person name="Murat C."/>
            <person name="Riley R."/>
            <person name="Ohm R."/>
            <person name="Sun H."/>
            <person name="Tunlid A."/>
            <person name="Henrissat B."/>
            <person name="Grigoriev I.V."/>
            <person name="Hibbett D.S."/>
            <person name="Martin F."/>
        </authorList>
    </citation>
    <scope>NUCLEOTIDE SEQUENCE [LARGE SCALE GENOMIC DNA]</scope>
    <source>
        <strain evidence="4">F 1598</strain>
    </source>
</reference>
<dbReference type="InParanoid" id="A0A0C3BWL8"/>
<gene>
    <name evidence="3" type="ORF">PILCRDRAFT_8433</name>
</gene>
<dbReference type="GO" id="GO:0016491">
    <property type="term" value="F:oxidoreductase activity"/>
    <property type="evidence" value="ECO:0007669"/>
    <property type="project" value="UniProtKB-KW"/>
</dbReference>
<dbReference type="OrthoDB" id="2310150at2759"/>
<dbReference type="PANTHER" id="PTHR43364">
    <property type="entry name" value="NADH-SPECIFIC METHYLGLYOXAL REDUCTASE-RELATED"/>
    <property type="match status" value="1"/>
</dbReference>
<dbReference type="Gene3D" id="3.20.20.100">
    <property type="entry name" value="NADP-dependent oxidoreductase domain"/>
    <property type="match status" value="1"/>
</dbReference>
<dbReference type="Proteomes" id="UP000054166">
    <property type="component" value="Unassembled WGS sequence"/>
</dbReference>
<dbReference type="CDD" id="cd19075">
    <property type="entry name" value="AKR_AKR7A1-5"/>
    <property type="match status" value="1"/>
</dbReference>
<dbReference type="HOGENOM" id="CLU_023205_1_1_1"/>
<organism evidence="3 4">
    <name type="scientific">Piloderma croceum (strain F 1598)</name>
    <dbReference type="NCBI Taxonomy" id="765440"/>
    <lineage>
        <taxon>Eukaryota</taxon>
        <taxon>Fungi</taxon>
        <taxon>Dikarya</taxon>
        <taxon>Basidiomycota</taxon>
        <taxon>Agaricomycotina</taxon>
        <taxon>Agaricomycetes</taxon>
        <taxon>Agaricomycetidae</taxon>
        <taxon>Atheliales</taxon>
        <taxon>Atheliaceae</taxon>
        <taxon>Piloderma</taxon>
    </lineage>
</organism>
<dbReference type="SUPFAM" id="SSF51430">
    <property type="entry name" value="NAD(P)-linked oxidoreductase"/>
    <property type="match status" value="1"/>
</dbReference>